<keyword evidence="5" id="KW-1185">Reference proteome</keyword>
<keyword evidence="2" id="KW-0812">Transmembrane</keyword>
<evidence type="ECO:0000313" key="6">
    <source>
        <dbReference type="Proteomes" id="UP000255279"/>
    </source>
</evidence>
<proteinExistence type="predicted"/>
<gene>
    <name evidence="3" type="ORF">B0181_02120</name>
    <name evidence="4" type="ORF">NCTC10293_02047</name>
</gene>
<keyword evidence="2" id="KW-1133">Transmembrane helix</keyword>
<accession>A0A1T0A8N7</accession>
<evidence type="ECO:0000313" key="3">
    <source>
        <dbReference type="EMBL" id="OOR92096.1"/>
    </source>
</evidence>
<dbReference type="EMBL" id="MUXU01000017">
    <property type="protein sequence ID" value="OOR92096.1"/>
    <property type="molecule type" value="Genomic_DNA"/>
</dbReference>
<protein>
    <submittedName>
        <fullName evidence="3">Uncharacterized protein</fullName>
    </submittedName>
</protein>
<sequence>MTDRLDELLKRQFARDAARNNSEHQKRRQETRAEFDRAQRISDEIKQIIDEMEQMERNRPSAADTLANAFISAWSMLAFVFFGFGLVVIGILLLHFIGLI</sequence>
<evidence type="ECO:0000313" key="5">
    <source>
        <dbReference type="Proteomes" id="UP000190435"/>
    </source>
</evidence>
<evidence type="ECO:0000256" key="2">
    <source>
        <dbReference type="SAM" id="Phobius"/>
    </source>
</evidence>
<feature type="transmembrane region" description="Helical" evidence="2">
    <location>
        <begin position="73"/>
        <end position="97"/>
    </location>
</feature>
<reference evidence="4 6" key="2">
    <citation type="submission" date="2018-06" db="EMBL/GenBank/DDBJ databases">
        <authorList>
            <consortium name="Pathogen Informatics"/>
            <person name="Doyle S."/>
        </authorList>
    </citation>
    <scope>NUCLEOTIDE SEQUENCE [LARGE SCALE GENOMIC DNA]</scope>
    <source>
        <strain evidence="4 6">NCTC10293</strain>
    </source>
</reference>
<organism evidence="3 5">
    <name type="scientific">Moraxella caviae</name>
    <dbReference type="NCBI Taxonomy" id="34060"/>
    <lineage>
        <taxon>Bacteria</taxon>
        <taxon>Pseudomonadati</taxon>
        <taxon>Pseudomonadota</taxon>
        <taxon>Gammaproteobacteria</taxon>
        <taxon>Moraxellales</taxon>
        <taxon>Moraxellaceae</taxon>
        <taxon>Moraxella</taxon>
    </lineage>
</organism>
<dbReference type="AlphaFoldDB" id="A0A1T0A8N7"/>
<feature type="region of interest" description="Disordered" evidence="1">
    <location>
        <begin position="15"/>
        <end position="35"/>
    </location>
</feature>
<dbReference type="RefSeq" id="WP_078275838.1">
    <property type="nucleotide sequence ID" value="NZ_CAACXO010000006.1"/>
</dbReference>
<dbReference type="Proteomes" id="UP000190435">
    <property type="component" value="Unassembled WGS sequence"/>
</dbReference>
<evidence type="ECO:0000313" key="4">
    <source>
        <dbReference type="EMBL" id="STZ14453.1"/>
    </source>
</evidence>
<keyword evidence="2" id="KW-0472">Membrane</keyword>
<evidence type="ECO:0000256" key="1">
    <source>
        <dbReference type="SAM" id="MobiDB-lite"/>
    </source>
</evidence>
<dbReference type="Proteomes" id="UP000255279">
    <property type="component" value="Unassembled WGS sequence"/>
</dbReference>
<reference evidence="3 5" key="1">
    <citation type="submission" date="2017-02" db="EMBL/GenBank/DDBJ databases">
        <title>Draft genome sequence of Moraxella caviae CCUG 355 type strain.</title>
        <authorList>
            <person name="Engstrom-Jakobsson H."/>
            <person name="Salva-Serra F."/>
            <person name="Thorell K."/>
            <person name="Gonzales-Siles L."/>
            <person name="Karlsson R."/>
            <person name="Boulund F."/>
            <person name="Engstrand L."/>
            <person name="Moore E."/>
        </authorList>
    </citation>
    <scope>NUCLEOTIDE SEQUENCE [LARGE SCALE GENOMIC DNA]</scope>
    <source>
        <strain evidence="3 5">CCUG 355</strain>
    </source>
</reference>
<name>A0A1T0A8N7_9GAMM</name>
<dbReference type="EMBL" id="UGQE01000004">
    <property type="protein sequence ID" value="STZ14453.1"/>
    <property type="molecule type" value="Genomic_DNA"/>
</dbReference>